<dbReference type="AlphaFoldDB" id="A0A418VQE6"/>
<comment type="caution">
    <text evidence="2">The sequence shown here is derived from an EMBL/GenBank/DDBJ whole genome shotgun (WGS) entry which is preliminary data.</text>
</comment>
<keyword evidence="3" id="KW-1185">Reference proteome</keyword>
<feature type="transmembrane region" description="Helical" evidence="1">
    <location>
        <begin position="260"/>
        <end position="281"/>
    </location>
</feature>
<dbReference type="RefSeq" id="WP_119833615.1">
    <property type="nucleotide sequence ID" value="NZ_QYUL01000004.1"/>
</dbReference>
<protein>
    <submittedName>
        <fullName evidence="2">Uncharacterized protein</fullName>
    </submittedName>
</protein>
<feature type="transmembrane region" description="Helical" evidence="1">
    <location>
        <begin position="118"/>
        <end position="144"/>
    </location>
</feature>
<keyword evidence="1" id="KW-0812">Transmembrane</keyword>
<sequence>MPDTPITGATGGYANQSSVVESSASGVVWSAIIGGAFASVALTALLFTLGSGLGLASVSPWANTGASVATVTVMTGIWLIVMHWLASGLGGYLTGRLRTKWAGLHTHEVFFRDTANGFLSWAVASVVGAVIVTSTAAFIVSGVAGGAAKGAMQSGALADALATGPTAYFLDRMFRADRPTAAGALADAKAQTERIILNGLVVGDVPAPDKAYLAQLVSTHTGIAPEEAAKRVEQVIVDAKAAAVKAQQGADAARKAGATLTIFTGLAMLIGAFIACAAAALGGQQRDV</sequence>
<name>A0A418VQE6_9PROT</name>
<feature type="transmembrane region" description="Helical" evidence="1">
    <location>
        <begin position="61"/>
        <end position="86"/>
    </location>
</feature>
<proteinExistence type="predicted"/>
<reference evidence="2 3" key="1">
    <citation type="submission" date="2018-09" db="EMBL/GenBank/DDBJ databases">
        <authorList>
            <person name="Zhu H."/>
        </authorList>
    </citation>
    <scope>NUCLEOTIDE SEQUENCE [LARGE SCALE GENOMIC DNA]</scope>
    <source>
        <strain evidence="2 3">K2W22B-5</strain>
    </source>
</reference>
<evidence type="ECO:0000256" key="1">
    <source>
        <dbReference type="SAM" id="Phobius"/>
    </source>
</evidence>
<gene>
    <name evidence="2" type="ORF">D3877_24320</name>
</gene>
<evidence type="ECO:0000313" key="3">
    <source>
        <dbReference type="Proteomes" id="UP000283458"/>
    </source>
</evidence>
<dbReference type="EMBL" id="QYUL01000004">
    <property type="protein sequence ID" value="RJF78482.1"/>
    <property type="molecule type" value="Genomic_DNA"/>
</dbReference>
<keyword evidence="1" id="KW-0472">Membrane</keyword>
<organism evidence="2 3">
    <name type="scientific">Azospirillum cavernae</name>
    <dbReference type="NCBI Taxonomy" id="2320860"/>
    <lineage>
        <taxon>Bacteria</taxon>
        <taxon>Pseudomonadati</taxon>
        <taxon>Pseudomonadota</taxon>
        <taxon>Alphaproteobacteria</taxon>
        <taxon>Rhodospirillales</taxon>
        <taxon>Azospirillaceae</taxon>
        <taxon>Azospirillum</taxon>
    </lineage>
</organism>
<keyword evidence="1" id="KW-1133">Transmembrane helix</keyword>
<accession>A0A418VQE6</accession>
<dbReference type="Proteomes" id="UP000283458">
    <property type="component" value="Unassembled WGS sequence"/>
</dbReference>
<feature type="transmembrane region" description="Helical" evidence="1">
    <location>
        <begin position="27"/>
        <end position="49"/>
    </location>
</feature>
<evidence type="ECO:0000313" key="2">
    <source>
        <dbReference type="EMBL" id="RJF78482.1"/>
    </source>
</evidence>
<dbReference type="OrthoDB" id="7032238at2"/>